<dbReference type="Proteomes" id="UP000319731">
    <property type="component" value="Unassembled WGS sequence"/>
</dbReference>
<dbReference type="PANTHER" id="PTHR22761">
    <property type="entry name" value="CHARGED MULTIVESICULAR BODY PROTEIN"/>
    <property type="match status" value="1"/>
</dbReference>
<feature type="compositionally biased region" description="Acidic residues" evidence="4">
    <location>
        <begin position="173"/>
        <end position="183"/>
    </location>
</feature>
<reference evidence="5 6" key="1">
    <citation type="journal article" date="2019" name="Sci. Rep.">
        <title>Comparative genomics of chytrid fungi reveal insights into the obligate biotrophic and pathogenic lifestyle of Synchytrium endobioticum.</title>
        <authorList>
            <person name="van de Vossenberg B.T.L.H."/>
            <person name="Warris S."/>
            <person name="Nguyen H.D.T."/>
            <person name="van Gent-Pelzer M.P.E."/>
            <person name="Joly D.L."/>
            <person name="van de Geest H.C."/>
            <person name="Bonants P.J.M."/>
            <person name="Smith D.S."/>
            <person name="Levesque C.A."/>
            <person name="van der Lee T.A.J."/>
        </authorList>
    </citation>
    <scope>NUCLEOTIDE SEQUENCE [LARGE SCALE GENOMIC DNA]</scope>
    <source>
        <strain evidence="5 6">JEL517</strain>
    </source>
</reference>
<comment type="caution">
    <text evidence="5">The sequence shown here is derived from an EMBL/GenBank/DDBJ whole genome shotgun (WGS) entry which is preliminary data.</text>
</comment>
<name>A0A507CEM6_9FUNG</name>
<dbReference type="STRING" id="1806994.A0A507CEM6"/>
<sequence length="225" mass="25284">MAMNRFFGTSKPKPKVTLNDAISSTDGRVDSVEVKMRKLDAELIKYKEQMSKMREGPAKNAVKQKALRILKQKKMYEGQRDQLMNQSFNMEQANMATENLKNTLVTVDAMKVANKELKNQYKKINIDKVERIQDDMEDLLDQANEVQEALGRTYGLPDDLDEADLEAELDALGDELAVEEEGEPSYLQEATAEPELPNVGSTKLPSSNSKVDEFGLPEPPIKLTS</sequence>
<keyword evidence="2 3" id="KW-0175">Coiled coil</keyword>
<dbReference type="InterPro" id="IPR005024">
    <property type="entry name" value="Snf7_fam"/>
</dbReference>
<dbReference type="OrthoDB" id="3973241at2759"/>
<evidence type="ECO:0000313" key="6">
    <source>
        <dbReference type="Proteomes" id="UP000319731"/>
    </source>
</evidence>
<comment type="similarity">
    <text evidence="1">Belongs to the SNF7 family.</text>
</comment>
<keyword evidence="6" id="KW-1185">Reference proteome</keyword>
<evidence type="ECO:0008006" key="7">
    <source>
        <dbReference type="Google" id="ProtNLM"/>
    </source>
</evidence>
<dbReference type="GO" id="GO:0032511">
    <property type="term" value="P:late endosome to vacuole transport via multivesicular body sorting pathway"/>
    <property type="evidence" value="ECO:0007669"/>
    <property type="project" value="TreeGrafter"/>
</dbReference>
<dbReference type="PANTHER" id="PTHR22761:SF12">
    <property type="entry name" value="CHARGED MULTIVESICULAR BODY PROTEIN 5"/>
    <property type="match status" value="1"/>
</dbReference>
<feature type="region of interest" description="Disordered" evidence="4">
    <location>
        <begin position="173"/>
        <end position="225"/>
    </location>
</feature>
<dbReference type="Gene3D" id="6.10.250.1710">
    <property type="match status" value="1"/>
</dbReference>
<protein>
    <recommendedName>
        <fullName evidence="7">Charged multivesicular body protein 5</fullName>
    </recommendedName>
</protein>
<proteinExistence type="inferred from homology"/>
<evidence type="ECO:0000256" key="1">
    <source>
        <dbReference type="ARBA" id="ARBA00006190"/>
    </source>
</evidence>
<evidence type="ECO:0000313" key="5">
    <source>
        <dbReference type="EMBL" id="TPX38082.1"/>
    </source>
</evidence>
<dbReference type="RefSeq" id="XP_031027797.1">
    <property type="nucleotide sequence ID" value="XM_031166249.1"/>
</dbReference>
<organism evidence="5 6">
    <name type="scientific">Synchytrium microbalum</name>
    <dbReference type="NCBI Taxonomy" id="1806994"/>
    <lineage>
        <taxon>Eukaryota</taxon>
        <taxon>Fungi</taxon>
        <taxon>Fungi incertae sedis</taxon>
        <taxon>Chytridiomycota</taxon>
        <taxon>Chytridiomycota incertae sedis</taxon>
        <taxon>Chytridiomycetes</taxon>
        <taxon>Synchytriales</taxon>
        <taxon>Synchytriaceae</taxon>
        <taxon>Synchytrium</taxon>
    </lineage>
</organism>
<feature type="coiled-coil region" evidence="3">
    <location>
        <begin position="29"/>
        <end position="56"/>
    </location>
</feature>
<dbReference type="AlphaFoldDB" id="A0A507CEM6"/>
<dbReference type="Pfam" id="PF03357">
    <property type="entry name" value="Snf7"/>
    <property type="match status" value="1"/>
</dbReference>
<dbReference type="EMBL" id="QEAO01000001">
    <property type="protein sequence ID" value="TPX38082.1"/>
    <property type="molecule type" value="Genomic_DNA"/>
</dbReference>
<accession>A0A507CEM6</accession>
<dbReference type="Gene3D" id="1.10.287.1060">
    <property type="entry name" value="ESAT-6-like"/>
    <property type="match status" value="1"/>
</dbReference>
<dbReference type="GO" id="GO:0005771">
    <property type="term" value="C:multivesicular body"/>
    <property type="evidence" value="ECO:0007669"/>
    <property type="project" value="TreeGrafter"/>
</dbReference>
<feature type="coiled-coil region" evidence="3">
    <location>
        <begin position="107"/>
        <end position="149"/>
    </location>
</feature>
<gene>
    <name evidence="5" type="ORF">SmJEL517_g00319</name>
</gene>
<evidence type="ECO:0000256" key="4">
    <source>
        <dbReference type="SAM" id="MobiDB-lite"/>
    </source>
</evidence>
<dbReference type="GeneID" id="42001546"/>
<dbReference type="GO" id="GO:0006900">
    <property type="term" value="P:vesicle budding from membrane"/>
    <property type="evidence" value="ECO:0007669"/>
    <property type="project" value="TreeGrafter"/>
</dbReference>
<evidence type="ECO:0000256" key="2">
    <source>
        <dbReference type="ARBA" id="ARBA00023054"/>
    </source>
</evidence>
<feature type="compositionally biased region" description="Polar residues" evidence="4">
    <location>
        <begin position="199"/>
        <end position="209"/>
    </location>
</feature>
<evidence type="ECO:0000256" key="3">
    <source>
        <dbReference type="SAM" id="Coils"/>
    </source>
</evidence>